<feature type="transmembrane region" description="Helical" evidence="2">
    <location>
        <begin position="43"/>
        <end position="61"/>
    </location>
</feature>
<organism evidence="4 5">
    <name type="scientific">Galactobacter caseinivorans</name>
    <dbReference type="NCBI Taxonomy" id="2676123"/>
    <lineage>
        <taxon>Bacteria</taxon>
        <taxon>Bacillati</taxon>
        <taxon>Actinomycetota</taxon>
        <taxon>Actinomycetes</taxon>
        <taxon>Micrococcales</taxon>
        <taxon>Micrococcaceae</taxon>
        <taxon>Galactobacter</taxon>
    </lineage>
</organism>
<protein>
    <submittedName>
        <fullName evidence="4">TPM domain-containing protein</fullName>
    </submittedName>
</protein>
<evidence type="ECO:0000313" key="4">
    <source>
        <dbReference type="EMBL" id="RKW71628.1"/>
    </source>
</evidence>
<keyword evidence="2" id="KW-0472">Membrane</keyword>
<dbReference type="InterPro" id="IPR007621">
    <property type="entry name" value="TPM_dom"/>
</dbReference>
<keyword evidence="5" id="KW-1185">Reference proteome</keyword>
<gene>
    <name evidence="4" type="ORF">DWQ67_01960</name>
</gene>
<proteinExistence type="predicted"/>
<evidence type="ECO:0000259" key="3">
    <source>
        <dbReference type="Pfam" id="PF04536"/>
    </source>
</evidence>
<feature type="region of interest" description="Disordered" evidence="1">
    <location>
        <begin position="245"/>
        <end position="264"/>
    </location>
</feature>
<accession>A0A496PM52</accession>
<feature type="domain" description="TPM" evidence="3">
    <location>
        <begin position="74"/>
        <end position="188"/>
    </location>
</feature>
<dbReference type="Pfam" id="PF04536">
    <property type="entry name" value="TPM_phosphatase"/>
    <property type="match status" value="1"/>
</dbReference>
<feature type="transmembrane region" description="Helical" evidence="2">
    <location>
        <begin position="215"/>
        <end position="235"/>
    </location>
</feature>
<sequence length="729" mass="74999">MGGACPVDAGIARFLGCKRDSFATELFRDHLEDPLLKRRFQRFTIALAAALGLLLAAPGLAQATAPVSFGSSQVQDKAGALGDSADALRTDLSAFQSQTGVKVYVAFVDSFTGPTSPEAWAQATVEKNRLGNSNVALIFVATDSRKTYVVANSKSGVASANAAARSAALNRFAQNDWAGGVRAATEAWGSASGSGALTPANGSGTGAAAARGIGFGWLVPVLLVVVLGGAAVWFFGKRRKRQQGEATWKAQQGQVGGPGGAAPLPTEEEIADLRRQAGPLLIAADDAIRTSEQELGFAEAAYGPDAVKTFQDDLTAAKEQLAASFRLQQALDDHIPDTPQEQFDWSSEIIERCHRVSASLNEHRAEFDDLRKLESQTPQITASLVAALPAQRQRLEQAKSELSGLSTDYADSAVRQVQDNATQASSLLDFVQQSADQANAGVANNKPGEGALAARAAQQAAEQADGLIAAIESTRTRLAEARTRLEGSVRAAAQDLAQAKAALNSGTHGELAGPVTALEAALEQVRQQITSGRPDPLALLASVDLARSTLDGPLASVRDRQAQIDRAAEALTSVMRSAESKIEGTEDFVRARRGGVGAEARTRLAEARRLLEDATARAASDPEGALASAQRAEQLADTAAQLADQDVQGFDMNQRGGMGGMGGGMNSMGGAILGGILGSVLLGGGSHHGGGNDGGFFGGGGDGGFGGFGGGAGDFGGGFGGFDGGGGDF</sequence>
<comment type="caution">
    <text evidence="4">The sequence shown here is derived from an EMBL/GenBank/DDBJ whole genome shotgun (WGS) entry which is preliminary data.</text>
</comment>
<evidence type="ECO:0000256" key="2">
    <source>
        <dbReference type="SAM" id="Phobius"/>
    </source>
</evidence>
<evidence type="ECO:0000256" key="1">
    <source>
        <dbReference type="SAM" id="MobiDB-lite"/>
    </source>
</evidence>
<name>A0A496PM52_9MICC</name>
<keyword evidence="2" id="KW-1133">Transmembrane helix</keyword>
<keyword evidence="2" id="KW-0812">Transmembrane</keyword>
<dbReference type="AlphaFoldDB" id="A0A496PM52"/>
<dbReference type="Proteomes" id="UP000273119">
    <property type="component" value="Unassembled WGS sequence"/>
</dbReference>
<dbReference type="Gene3D" id="3.10.310.50">
    <property type="match status" value="1"/>
</dbReference>
<dbReference type="EMBL" id="QQXL01000001">
    <property type="protein sequence ID" value="RKW71628.1"/>
    <property type="molecule type" value="Genomic_DNA"/>
</dbReference>
<evidence type="ECO:0000313" key="5">
    <source>
        <dbReference type="Proteomes" id="UP000273119"/>
    </source>
</evidence>
<reference evidence="4 5" key="1">
    <citation type="submission" date="2018-07" db="EMBL/GenBank/DDBJ databases">
        <title>Arthrobacter sp. nov., isolated from raw cow's milk with high bacterial count.</title>
        <authorList>
            <person name="Hahne J."/>
            <person name="Isele D."/>
            <person name="Lipski A."/>
        </authorList>
    </citation>
    <scope>NUCLEOTIDE SEQUENCE [LARGE SCALE GENOMIC DNA]</scope>
    <source>
        <strain evidence="4 5">JZ R-183</strain>
    </source>
</reference>